<dbReference type="InterPro" id="IPR010730">
    <property type="entry name" value="HET"/>
</dbReference>
<organism evidence="2 3">
    <name type="scientific">Coniophora puteana (strain RWD-64-598)</name>
    <name type="common">Brown rot fungus</name>
    <dbReference type="NCBI Taxonomy" id="741705"/>
    <lineage>
        <taxon>Eukaryota</taxon>
        <taxon>Fungi</taxon>
        <taxon>Dikarya</taxon>
        <taxon>Basidiomycota</taxon>
        <taxon>Agaricomycotina</taxon>
        <taxon>Agaricomycetes</taxon>
        <taxon>Agaricomycetidae</taxon>
        <taxon>Boletales</taxon>
        <taxon>Coniophorineae</taxon>
        <taxon>Coniophoraceae</taxon>
        <taxon>Coniophora</taxon>
    </lineage>
</organism>
<protein>
    <submittedName>
        <fullName evidence="2">HET-domain-containing protein</fullName>
    </submittedName>
</protein>
<comment type="caution">
    <text evidence="2">The sequence shown here is derived from an EMBL/GenBank/DDBJ whole genome shotgun (WGS) entry which is preliminary data.</text>
</comment>
<gene>
    <name evidence="2" type="ORF">CONPUDRAFT_69583</name>
</gene>
<evidence type="ECO:0000313" key="3">
    <source>
        <dbReference type="Proteomes" id="UP000053558"/>
    </source>
</evidence>
<evidence type="ECO:0000313" key="2">
    <source>
        <dbReference type="EMBL" id="EIW87352.1"/>
    </source>
</evidence>
<reference evidence="3" key="1">
    <citation type="journal article" date="2012" name="Science">
        <title>The Paleozoic origin of enzymatic lignin decomposition reconstructed from 31 fungal genomes.</title>
        <authorList>
            <person name="Floudas D."/>
            <person name="Binder M."/>
            <person name="Riley R."/>
            <person name="Barry K."/>
            <person name="Blanchette R.A."/>
            <person name="Henrissat B."/>
            <person name="Martinez A.T."/>
            <person name="Otillar R."/>
            <person name="Spatafora J.W."/>
            <person name="Yadav J.S."/>
            <person name="Aerts A."/>
            <person name="Benoit I."/>
            <person name="Boyd A."/>
            <person name="Carlson A."/>
            <person name="Copeland A."/>
            <person name="Coutinho P.M."/>
            <person name="de Vries R.P."/>
            <person name="Ferreira P."/>
            <person name="Findley K."/>
            <person name="Foster B."/>
            <person name="Gaskell J."/>
            <person name="Glotzer D."/>
            <person name="Gorecki P."/>
            <person name="Heitman J."/>
            <person name="Hesse C."/>
            <person name="Hori C."/>
            <person name="Igarashi K."/>
            <person name="Jurgens J.A."/>
            <person name="Kallen N."/>
            <person name="Kersten P."/>
            <person name="Kohler A."/>
            <person name="Kuees U."/>
            <person name="Kumar T.K.A."/>
            <person name="Kuo A."/>
            <person name="LaButti K."/>
            <person name="Larrondo L.F."/>
            <person name="Lindquist E."/>
            <person name="Ling A."/>
            <person name="Lombard V."/>
            <person name="Lucas S."/>
            <person name="Lundell T."/>
            <person name="Martin R."/>
            <person name="McLaughlin D.J."/>
            <person name="Morgenstern I."/>
            <person name="Morin E."/>
            <person name="Murat C."/>
            <person name="Nagy L.G."/>
            <person name="Nolan M."/>
            <person name="Ohm R.A."/>
            <person name="Patyshakuliyeva A."/>
            <person name="Rokas A."/>
            <person name="Ruiz-Duenas F.J."/>
            <person name="Sabat G."/>
            <person name="Salamov A."/>
            <person name="Samejima M."/>
            <person name="Schmutz J."/>
            <person name="Slot J.C."/>
            <person name="St John F."/>
            <person name="Stenlid J."/>
            <person name="Sun H."/>
            <person name="Sun S."/>
            <person name="Syed K."/>
            <person name="Tsang A."/>
            <person name="Wiebenga A."/>
            <person name="Young D."/>
            <person name="Pisabarro A."/>
            <person name="Eastwood D.C."/>
            <person name="Martin F."/>
            <person name="Cullen D."/>
            <person name="Grigoriev I.V."/>
            <person name="Hibbett D.S."/>
        </authorList>
    </citation>
    <scope>NUCLEOTIDE SEQUENCE [LARGE SCALE GENOMIC DNA]</scope>
    <source>
        <strain evidence="3">RWD-64-598 SS2</strain>
    </source>
</reference>
<accession>A0A5M3N7D0</accession>
<proteinExistence type="predicted"/>
<keyword evidence="3" id="KW-1185">Reference proteome</keyword>
<dbReference type="GeneID" id="19208741"/>
<dbReference type="PANTHER" id="PTHR33112">
    <property type="entry name" value="DOMAIN PROTEIN, PUTATIVE-RELATED"/>
    <property type="match status" value="1"/>
</dbReference>
<dbReference type="RefSeq" id="XP_007762711.1">
    <property type="nucleotide sequence ID" value="XM_007764521.1"/>
</dbReference>
<dbReference type="EMBL" id="JH711573">
    <property type="protein sequence ID" value="EIW87352.1"/>
    <property type="molecule type" value="Genomic_DNA"/>
</dbReference>
<sequence>MEKTHMALVPELQLMGDDAHQLGRSQELHGRVVRDMVDLELLRRWIGLCERTHGAECAEPWWAPTEKWDLPSAARLLDVSDMALVPARRNIRYIALSYVWGNVAEGANTAYWTTKENLTQRKAPGGVSLDILPTTITDAILLTRLLGERHLWIDALCIAQNDPADKAVNIGAMDAVYRRAVLTVFSAGGSSAHAPLPGLRPGTRVSSQHIAEVQGLRFAVPLPASREALARTTWNSRGWTYQELMLSPRRLLFTPSQVIFECNKCVWGEDLVAELPDGECPTHRLETGVVGRLMFAQKPAQWLRNTDIWVGDYLHSVESYAARRLTNEGDAVDAFSALTSAVAKAYGLAGGDPGRAFRYGMAVTELETAMLWQPVVGVRAERREVVGRDGEVRAMFPSWAFTGWRSPVRYEGEDQFVVFGSGGSSPRIGESLVDVWHMVDDGGRLNILDVRKVDRVVVDPAWGKLSYMIPKWDKSWQTPSNVQLAPGTLVFKTLVASLLVTEVQDGPGVTGEHHSLFSIASDEHDLGIIGRIILPNHQPSHQQMDFAVTGRSYGTHNATWATNVDASTTYAGFLLYVIAMHPTDSMGVSERAGLGVVFEKAWYRVNAEAKVVMLR</sequence>
<dbReference type="Pfam" id="PF06985">
    <property type="entry name" value="HET"/>
    <property type="match status" value="1"/>
</dbReference>
<dbReference type="OrthoDB" id="5125733at2759"/>
<dbReference type="KEGG" id="cput:CONPUDRAFT_69583"/>
<dbReference type="AlphaFoldDB" id="A0A5M3N7D0"/>
<evidence type="ECO:0000259" key="1">
    <source>
        <dbReference type="Pfam" id="PF06985"/>
    </source>
</evidence>
<dbReference type="OMA" id="LMPERCL"/>
<dbReference type="Proteomes" id="UP000053558">
    <property type="component" value="Unassembled WGS sequence"/>
</dbReference>
<name>A0A5M3N7D0_CONPW</name>
<dbReference type="PANTHER" id="PTHR33112:SF12">
    <property type="entry name" value="HETEROKARYON INCOMPATIBILITY DOMAIN-CONTAINING PROTEIN"/>
    <property type="match status" value="1"/>
</dbReference>
<feature type="domain" description="Heterokaryon incompatibility" evidence="1">
    <location>
        <begin position="93"/>
        <end position="243"/>
    </location>
</feature>